<dbReference type="PaxDb" id="589924-Ferp_0458"/>
<dbReference type="KEGG" id="fpl:Ferp_0458"/>
<evidence type="ECO:0000313" key="4">
    <source>
        <dbReference type="Proteomes" id="UP000002613"/>
    </source>
</evidence>
<organism evidence="3 4">
    <name type="scientific">Ferroglobus placidus (strain DSM 10642 / AEDII12DO)</name>
    <dbReference type="NCBI Taxonomy" id="589924"/>
    <lineage>
        <taxon>Archaea</taxon>
        <taxon>Methanobacteriati</taxon>
        <taxon>Methanobacteriota</taxon>
        <taxon>Archaeoglobi</taxon>
        <taxon>Archaeoglobales</taxon>
        <taxon>Archaeoglobaceae</taxon>
        <taxon>Ferroglobus</taxon>
    </lineage>
</organism>
<name>D3S2Z9_FERPA</name>
<dbReference type="EMBL" id="CP001899">
    <property type="protein sequence ID" value="ADC64632.1"/>
    <property type="molecule type" value="Genomic_DNA"/>
</dbReference>
<keyword evidence="1" id="KW-0812">Transmembrane</keyword>
<feature type="transmembrane region" description="Helical" evidence="1">
    <location>
        <begin position="12"/>
        <end position="34"/>
    </location>
</feature>
<keyword evidence="4" id="KW-1185">Reference proteome</keyword>
<accession>D3S2Z9</accession>
<dbReference type="Proteomes" id="UP000002613">
    <property type="component" value="Chromosome"/>
</dbReference>
<dbReference type="AlphaFoldDB" id="D3S2Z9"/>
<dbReference type="Pfam" id="PF07790">
    <property type="entry name" value="Pilin_N"/>
    <property type="match status" value="1"/>
</dbReference>
<dbReference type="InterPro" id="IPR012859">
    <property type="entry name" value="Pilin_N_archaeal"/>
</dbReference>
<evidence type="ECO:0000256" key="1">
    <source>
        <dbReference type="SAM" id="Phobius"/>
    </source>
</evidence>
<dbReference type="eggNOG" id="arCOG02416">
    <property type="taxonomic scope" value="Archaea"/>
</dbReference>
<keyword evidence="1" id="KW-0472">Membrane</keyword>
<dbReference type="HOGENOM" id="CLU_1631572_0_0_2"/>
<dbReference type="RefSeq" id="WP_012964978.1">
    <property type="nucleotide sequence ID" value="NC_013849.1"/>
</dbReference>
<evidence type="ECO:0000259" key="2">
    <source>
        <dbReference type="Pfam" id="PF07790"/>
    </source>
</evidence>
<reference evidence="3 4" key="2">
    <citation type="journal article" date="2011" name="Stand. Genomic Sci.">
        <title>Complete genome sequence of Ferroglobus placidus AEDII12DO.</title>
        <authorList>
            <person name="Anderson I."/>
            <person name="Risso C."/>
            <person name="Holmes D."/>
            <person name="Lucas S."/>
            <person name="Copeland A."/>
            <person name="Lapidus A."/>
            <person name="Cheng J.F."/>
            <person name="Bruce D."/>
            <person name="Goodwin L."/>
            <person name="Pitluck S."/>
            <person name="Saunders E."/>
            <person name="Brettin T."/>
            <person name="Detter J.C."/>
            <person name="Han C."/>
            <person name="Tapia R."/>
            <person name="Larimer F."/>
            <person name="Land M."/>
            <person name="Hauser L."/>
            <person name="Woyke T."/>
            <person name="Lovley D."/>
            <person name="Kyrpides N."/>
            <person name="Ivanova N."/>
        </authorList>
    </citation>
    <scope>NUCLEOTIDE SEQUENCE [LARGE SCALE GENOMIC DNA]</scope>
    <source>
        <strain evidence="4">DSM 10642 / AEDII12DO</strain>
    </source>
</reference>
<gene>
    <name evidence="3" type="ordered locus">Ferp_0458</name>
</gene>
<dbReference type="GeneID" id="8777957"/>
<protein>
    <recommendedName>
        <fullName evidence="2">Archaeal Type IV pilin N-terminal domain-containing protein</fullName>
    </recommendedName>
</protein>
<proteinExistence type="predicted"/>
<evidence type="ECO:0000313" key="3">
    <source>
        <dbReference type="EMBL" id="ADC64632.1"/>
    </source>
</evidence>
<sequence length="162" mass="17473">MGFVKDERGISQIVVVALLIAVAVVGVAVVAAFMGGLMNFNKPPSAQFKVVDYPDPLSANTYAFVVRHLGGDRILFSDIILTVYDSNHTLLYSEDVATANGVNVTLDQLSATGYNKNFFEGGEEIIAKNTVLGSNPSAGTYEVVLYYKPTMQPMVDQNVMIS</sequence>
<keyword evidence="1" id="KW-1133">Transmembrane helix</keyword>
<reference evidence="4" key="1">
    <citation type="submission" date="2010-02" db="EMBL/GenBank/DDBJ databases">
        <title>Complete sequence of Ferroglobus placidus DSM 10642.</title>
        <authorList>
            <consortium name="US DOE Joint Genome Institute"/>
            <person name="Lucas S."/>
            <person name="Copeland A."/>
            <person name="Lapidus A."/>
            <person name="Cheng J.-F."/>
            <person name="Bruce D."/>
            <person name="Goodwin L."/>
            <person name="Pitluck S."/>
            <person name="Saunders E."/>
            <person name="Brettin T."/>
            <person name="Detter J.C."/>
            <person name="Han C."/>
            <person name="Tapia R."/>
            <person name="Larimer F."/>
            <person name="Land M."/>
            <person name="Hauser L."/>
            <person name="Kyrpides N."/>
            <person name="Ivanova N."/>
            <person name="Holmes D."/>
            <person name="Lovley D."/>
            <person name="Kyrpides N."/>
            <person name="Anderson I.J."/>
            <person name="Woyke T."/>
        </authorList>
    </citation>
    <scope>NUCLEOTIDE SEQUENCE [LARGE SCALE GENOMIC DNA]</scope>
    <source>
        <strain evidence="4">DSM 10642 / AEDII12DO</strain>
    </source>
</reference>
<feature type="domain" description="Archaeal Type IV pilin N-terminal" evidence="2">
    <location>
        <begin position="8"/>
        <end position="86"/>
    </location>
</feature>